<comment type="caution">
    <text evidence="1">The sequence shown here is derived from an EMBL/GenBank/DDBJ whole genome shotgun (WGS) entry which is preliminary data.</text>
</comment>
<proteinExistence type="predicted"/>
<evidence type="ECO:0000313" key="1">
    <source>
        <dbReference type="EMBL" id="GFT00991.1"/>
    </source>
</evidence>
<dbReference type="Proteomes" id="UP000887013">
    <property type="component" value="Unassembled WGS sequence"/>
</dbReference>
<reference evidence="1" key="1">
    <citation type="submission" date="2020-08" db="EMBL/GenBank/DDBJ databases">
        <title>Multicomponent nature underlies the extraordinary mechanical properties of spider dragline silk.</title>
        <authorList>
            <person name="Kono N."/>
            <person name="Nakamura H."/>
            <person name="Mori M."/>
            <person name="Yoshida Y."/>
            <person name="Ohtoshi R."/>
            <person name="Malay A.D."/>
            <person name="Moran D.A.P."/>
            <person name="Tomita M."/>
            <person name="Numata K."/>
            <person name="Arakawa K."/>
        </authorList>
    </citation>
    <scope>NUCLEOTIDE SEQUENCE</scope>
</reference>
<keyword evidence="2" id="KW-1185">Reference proteome</keyword>
<evidence type="ECO:0000313" key="2">
    <source>
        <dbReference type="Proteomes" id="UP000887013"/>
    </source>
</evidence>
<protein>
    <submittedName>
        <fullName evidence="1">Uncharacterized protein</fullName>
    </submittedName>
</protein>
<dbReference type="AlphaFoldDB" id="A0A8X6TEX5"/>
<dbReference type="EMBL" id="BMAW01006876">
    <property type="protein sequence ID" value="GFT00991.1"/>
    <property type="molecule type" value="Genomic_DNA"/>
</dbReference>
<accession>A0A8X6TEX5</accession>
<sequence>SDVQILVDAAQPFRRQEFRAVNGGLCDSLHCR</sequence>
<name>A0A8X6TEX5_NEPPI</name>
<gene>
    <name evidence="1" type="ORF">NPIL_282511</name>
</gene>
<organism evidence="1 2">
    <name type="scientific">Nephila pilipes</name>
    <name type="common">Giant wood spider</name>
    <name type="synonym">Nephila maculata</name>
    <dbReference type="NCBI Taxonomy" id="299642"/>
    <lineage>
        <taxon>Eukaryota</taxon>
        <taxon>Metazoa</taxon>
        <taxon>Ecdysozoa</taxon>
        <taxon>Arthropoda</taxon>
        <taxon>Chelicerata</taxon>
        <taxon>Arachnida</taxon>
        <taxon>Araneae</taxon>
        <taxon>Araneomorphae</taxon>
        <taxon>Entelegynae</taxon>
        <taxon>Araneoidea</taxon>
        <taxon>Nephilidae</taxon>
        <taxon>Nephila</taxon>
    </lineage>
</organism>
<feature type="non-terminal residue" evidence="1">
    <location>
        <position position="1"/>
    </location>
</feature>